<gene>
    <name evidence="5" type="ORF">HNQ52_000212</name>
</gene>
<evidence type="ECO:0000313" key="6">
    <source>
        <dbReference type="Proteomes" id="UP000521199"/>
    </source>
</evidence>
<dbReference type="InterPro" id="IPR029000">
    <property type="entry name" value="Cyclophilin-like_dom_sf"/>
</dbReference>
<accession>A0A7W8D2G5</accession>
<dbReference type="PANTHER" id="PTHR43309">
    <property type="entry name" value="5-OXOPROLINASE SUBUNIT C"/>
    <property type="match status" value="1"/>
</dbReference>
<dbReference type="Pfam" id="PF02626">
    <property type="entry name" value="CT_A_B"/>
    <property type="match status" value="1"/>
</dbReference>
<dbReference type="RefSeq" id="WP_183958925.1">
    <property type="nucleotide sequence ID" value="NZ_JACHHP010000001.1"/>
</dbReference>
<evidence type="ECO:0000256" key="2">
    <source>
        <dbReference type="ARBA" id="ARBA00022801"/>
    </source>
</evidence>
<organism evidence="5 6">
    <name type="scientific">Chiayiivirga flava</name>
    <dbReference type="NCBI Taxonomy" id="659595"/>
    <lineage>
        <taxon>Bacteria</taxon>
        <taxon>Pseudomonadati</taxon>
        <taxon>Pseudomonadota</taxon>
        <taxon>Gammaproteobacteria</taxon>
        <taxon>Lysobacterales</taxon>
        <taxon>Lysobacteraceae</taxon>
        <taxon>Chiayiivirga</taxon>
    </lineage>
</organism>
<dbReference type="InterPro" id="IPR003778">
    <property type="entry name" value="CT_A_B"/>
</dbReference>
<keyword evidence="2" id="KW-0378">Hydrolase</keyword>
<proteinExistence type="predicted"/>
<dbReference type="SMART" id="SM00797">
    <property type="entry name" value="AHS2"/>
    <property type="match status" value="1"/>
</dbReference>
<dbReference type="InterPro" id="IPR052708">
    <property type="entry name" value="PxpC"/>
</dbReference>
<evidence type="ECO:0000313" key="5">
    <source>
        <dbReference type="EMBL" id="MBB5206696.1"/>
    </source>
</evidence>
<dbReference type="GO" id="GO:0016787">
    <property type="term" value="F:hydrolase activity"/>
    <property type="evidence" value="ECO:0007669"/>
    <property type="project" value="UniProtKB-KW"/>
</dbReference>
<evidence type="ECO:0000256" key="3">
    <source>
        <dbReference type="ARBA" id="ARBA00022840"/>
    </source>
</evidence>
<sequence length="320" mass="33346">MSAQVQRGGTCSTLQDAGRTGLRHLGVGRGGALDAYSHAIANLLVGNAPDATVLEVTLRGPCLRFERAARIALCGAPFDAQVDGVALPAWCSARVPAGATLDIGACRVGMRACLAVAGGFDAPIVLGSTGTDLRAGFGGLEGRALRPGDTLHWHGTPDVASFELERGWIDWTPDLVFADAMQVRVLPGRDALAAPDALVDTAWRVASASNRQGLRLDGEALALATPRESVSEPVAPGTVQLPPDGRPIVLLADAQTVGGYPRIGHVCSADLPRLAQARPGTLLHFVRIDASAAAAAEREQRQRLARIALAIAQRDAHAPR</sequence>
<dbReference type="Gene3D" id="2.40.100.10">
    <property type="entry name" value="Cyclophilin-like"/>
    <property type="match status" value="1"/>
</dbReference>
<dbReference type="NCBIfam" id="TIGR00724">
    <property type="entry name" value="urea_amlyse_rel"/>
    <property type="match status" value="1"/>
</dbReference>
<dbReference type="GO" id="GO:0005524">
    <property type="term" value="F:ATP binding"/>
    <property type="evidence" value="ECO:0007669"/>
    <property type="project" value="UniProtKB-KW"/>
</dbReference>
<evidence type="ECO:0000256" key="1">
    <source>
        <dbReference type="ARBA" id="ARBA00022741"/>
    </source>
</evidence>
<name>A0A7W8D2G5_9GAMM</name>
<evidence type="ECO:0000259" key="4">
    <source>
        <dbReference type="SMART" id="SM00797"/>
    </source>
</evidence>
<feature type="domain" description="Carboxyltransferase" evidence="4">
    <location>
        <begin position="24"/>
        <end position="304"/>
    </location>
</feature>
<comment type="caution">
    <text evidence="5">The sequence shown here is derived from an EMBL/GenBank/DDBJ whole genome shotgun (WGS) entry which is preliminary data.</text>
</comment>
<dbReference type="AlphaFoldDB" id="A0A7W8D2G5"/>
<protein>
    <submittedName>
        <fullName evidence="5">Antagonist of KipI</fullName>
    </submittedName>
</protein>
<dbReference type="PANTHER" id="PTHR43309:SF3">
    <property type="entry name" value="5-OXOPROLINASE SUBUNIT C"/>
    <property type="match status" value="1"/>
</dbReference>
<dbReference type="SUPFAM" id="SSF50891">
    <property type="entry name" value="Cyclophilin-like"/>
    <property type="match status" value="1"/>
</dbReference>
<keyword evidence="6" id="KW-1185">Reference proteome</keyword>
<dbReference type="EMBL" id="JACHHP010000001">
    <property type="protein sequence ID" value="MBB5206696.1"/>
    <property type="molecule type" value="Genomic_DNA"/>
</dbReference>
<keyword evidence="3" id="KW-0067">ATP-binding</keyword>
<dbReference type="Proteomes" id="UP000521199">
    <property type="component" value="Unassembled WGS sequence"/>
</dbReference>
<reference evidence="5 6" key="1">
    <citation type="submission" date="2020-08" db="EMBL/GenBank/DDBJ databases">
        <title>Genomic Encyclopedia of Type Strains, Phase IV (KMG-IV): sequencing the most valuable type-strain genomes for metagenomic binning, comparative biology and taxonomic classification.</title>
        <authorList>
            <person name="Goeker M."/>
        </authorList>
    </citation>
    <scope>NUCLEOTIDE SEQUENCE [LARGE SCALE GENOMIC DNA]</scope>
    <source>
        <strain evidence="5 6">DSM 24163</strain>
    </source>
</reference>
<keyword evidence="1" id="KW-0547">Nucleotide-binding</keyword>